<evidence type="ECO:0000313" key="1">
    <source>
        <dbReference type="EMBL" id="EET44895.1"/>
    </source>
</evidence>
<protein>
    <submittedName>
        <fullName evidence="1">Uncharacterized protein</fullName>
    </submittedName>
</protein>
<proteinExistence type="predicted"/>
<gene>
    <name evidence="1" type="ORF">NEISICOT_01225</name>
</gene>
<organism evidence="1 2">
    <name type="scientific">Neisseria sicca ATCC 29256</name>
    <dbReference type="NCBI Taxonomy" id="547045"/>
    <lineage>
        <taxon>Bacteria</taxon>
        <taxon>Pseudomonadati</taxon>
        <taxon>Pseudomonadota</taxon>
        <taxon>Betaproteobacteria</taxon>
        <taxon>Neisseriales</taxon>
        <taxon>Neisseriaceae</taxon>
        <taxon>Neisseria</taxon>
    </lineage>
</organism>
<comment type="caution">
    <text evidence="1">The sequence shown here is derived from an EMBL/GenBank/DDBJ whole genome shotgun (WGS) entry which is preliminary data.</text>
</comment>
<keyword evidence="2" id="KW-1185">Reference proteome</keyword>
<dbReference type="AlphaFoldDB" id="C6M3Y2"/>
<accession>C6M3Y2</accession>
<evidence type="ECO:0000313" key="2">
    <source>
        <dbReference type="Proteomes" id="UP000005365"/>
    </source>
</evidence>
<reference evidence="1" key="1">
    <citation type="submission" date="2009-07" db="EMBL/GenBank/DDBJ databases">
        <authorList>
            <person name="Weinstock G."/>
            <person name="Sodergren E."/>
            <person name="Clifton S."/>
            <person name="Fulton L."/>
            <person name="Fulton B."/>
            <person name="Courtney L."/>
            <person name="Fronick C."/>
            <person name="Harrison M."/>
            <person name="Strong C."/>
            <person name="Farmer C."/>
            <person name="Delahaunty K."/>
            <person name="Markovic C."/>
            <person name="Hall O."/>
            <person name="Minx P."/>
            <person name="Tomlinson C."/>
            <person name="Mitreva M."/>
            <person name="Nelson J."/>
            <person name="Hou S."/>
            <person name="Wollam A."/>
            <person name="Pepin K.H."/>
            <person name="Johnson M."/>
            <person name="Bhonagiri V."/>
            <person name="Nash W.E."/>
            <person name="Warren W."/>
            <person name="Chinwalla A."/>
            <person name="Mardis E.R."/>
            <person name="Wilson R.K."/>
        </authorList>
    </citation>
    <scope>NUCLEOTIDE SEQUENCE [LARGE SCALE GENOMIC DNA]</scope>
    <source>
        <strain evidence="1">ATCC 29256</strain>
    </source>
</reference>
<dbReference type="EMBL" id="ACKO02000006">
    <property type="protein sequence ID" value="EET44895.1"/>
    <property type="molecule type" value="Genomic_DNA"/>
</dbReference>
<name>C6M3Y2_NEISI</name>
<sequence length="112" mass="13135">MKQPILLCLILCCRKLDIVNNIIESDMRSLLFLKHQPDDIKFQTIFLKTKALVLVADFGGDIGQRGVRFQRSSENKFIYKLINFENTDYMLLHFIWKLVIVTTVKPLNFNQT</sequence>
<dbReference type="Proteomes" id="UP000005365">
    <property type="component" value="Unassembled WGS sequence"/>
</dbReference>